<organism evidence="1 2">
    <name type="scientific">Mycena pura</name>
    <dbReference type="NCBI Taxonomy" id="153505"/>
    <lineage>
        <taxon>Eukaryota</taxon>
        <taxon>Fungi</taxon>
        <taxon>Dikarya</taxon>
        <taxon>Basidiomycota</taxon>
        <taxon>Agaricomycotina</taxon>
        <taxon>Agaricomycetes</taxon>
        <taxon>Agaricomycetidae</taxon>
        <taxon>Agaricales</taxon>
        <taxon>Marasmiineae</taxon>
        <taxon>Mycenaceae</taxon>
        <taxon>Mycena</taxon>
    </lineage>
</organism>
<evidence type="ECO:0000313" key="2">
    <source>
        <dbReference type="Proteomes" id="UP001219525"/>
    </source>
</evidence>
<protein>
    <submittedName>
        <fullName evidence="1">Uncharacterized protein</fullName>
    </submittedName>
</protein>
<dbReference type="EMBL" id="JARJCW010000095">
    <property type="protein sequence ID" value="KAJ7194860.1"/>
    <property type="molecule type" value="Genomic_DNA"/>
</dbReference>
<dbReference type="Proteomes" id="UP001219525">
    <property type="component" value="Unassembled WGS sequence"/>
</dbReference>
<name>A0AAD6UUS9_9AGAR</name>
<sequence length="251" mass="26488">MSRFVIVTFERLGIPLHPLVPSKSLLGVRILHVPAGQGISKLVLRLTLARRRGATADASAAESGRGCLREVQRGPAATGTVITTGSGSDTGASAGAGGGFRATDLVGGRFLVGAKALGPQGSRLAAAGNDSNWPAVMLGKKLGVVHVVRSGRLRRGKGRNEKMSHLGSRLKVTVSQLDLIQPGVAGDCSIASIFRYPRKEKHSHAVAADAKPSFRHVVPPLTVLKWRGLNLIIGVSKRRRVESKRVKDLGK</sequence>
<dbReference type="AlphaFoldDB" id="A0AAD6UUS9"/>
<evidence type="ECO:0000313" key="1">
    <source>
        <dbReference type="EMBL" id="KAJ7194860.1"/>
    </source>
</evidence>
<keyword evidence="2" id="KW-1185">Reference proteome</keyword>
<accession>A0AAD6UUS9</accession>
<reference evidence="1" key="1">
    <citation type="submission" date="2023-03" db="EMBL/GenBank/DDBJ databases">
        <title>Massive genome expansion in bonnet fungi (Mycena s.s.) driven by repeated elements and novel gene families across ecological guilds.</title>
        <authorList>
            <consortium name="Lawrence Berkeley National Laboratory"/>
            <person name="Harder C.B."/>
            <person name="Miyauchi S."/>
            <person name="Viragh M."/>
            <person name="Kuo A."/>
            <person name="Thoen E."/>
            <person name="Andreopoulos B."/>
            <person name="Lu D."/>
            <person name="Skrede I."/>
            <person name="Drula E."/>
            <person name="Henrissat B."/>
            <person name="Morin E."/>
            <person name="Kohler A."/>
            <person name="Barry K."/>
            <person name="LaButti K."/>
            <person name="Morin E."/>
            <person name="Salamov A."/>
            <person name="Lipzen A."/>
            <person name="Mereny Z."/>
            <person name="Hegedus B."/>
            <person name="Baldrian P."/>
            <person name="Stursova M."/>
            <person name="Weitz H."/>
            <person name="Taylor A."/>
            <person name="Grigoriev I.V."/>
            <person name="Nagy L.G."/>
            <person name="Martin F."/>
            <person name="Kauserud H."/>
        </authorList>
    </citation>
    <scope>NUCLEOTIDE SEQUENCE</scope>
    <source>
        <strain evidence="1">9144</strain>
    </source>
</reference>
<comment type="caution">
    <text evidence="1">The sequence shown here is derived from an EMBL/GenBank/DDBJ whole genome shotgun (WGS) entry which is preliminary data.</text>
</comment>
<proteinExistence type="predicted"/>
<gene>
    <name evidence="1" type="ORF">GGX14DRAFT_678015</name>
</gene>